<keyword evidence="2" id="KW-1185">Reference proteome</keyword>
<dbReference type="Proteomes" id="UP000433502">
    <property type="component" value="Segment"/>
</dbReference>
<evidence type="ECO:0000313" key="2">
    <source>
        <dbReference type="Proteomes" id="UP000433502"/>
    </source>
</evidence>
<proteinExistence type="predicted"/>
<dbReference type="EMBL" id="MN549361">
    <property type="protein sequence ID" value="QGZ14207.1"/>
    <property type="molecule type" value="Genomic_DNA"/>
</dbReference>
<protein>
    <submittedName>
        <fullName evidence="1">Uncharacterized protein</fullName>
    </submittedName>
</protein>
<organism evidence="1 2">
    <name type="scientific">Rhizobium phage RL2RES</name>
    <dbReference type="NCBI Taxonomy" id="103371"/>
    <lineage>
        <taxon>Viruses</taxon>
        <taxon>Duplodnaviria</taxon>
        <taxon>Heunggongvirae</taxon>
        <taxon>Uroviricota</taxon>
        <taxon>Caudoviricetes</taxon>
        <taxon>Pootjesviridae</taxon>
        <taxon>Innesvirus</taxon>
        <taxon>Innesvirus RL2RES</taxon>
    </lineage>
</organism>
<sequence length="139" mass="16196">MTEIKSKRTKQAEFVFDYLLSRSAGTFVGSHGSGYSTPHYSGCTTYDNDLDFVVAFQEEFPPRKPDPNHVRSSINLRRVLKDLFDDGYLDRFRLGNHDRYHPHDEPTSQFVYKLCQWVLKDCKRDGKTPKDIAIMWNGE</sequence>
<gene>
    <name evidence="1" type="ORF">RL2RES_151</name>
</gene>
<evidence type="ECO:0000313" key="1">
    <source>
        <dbReference type="EMBL" id="QGZ14207.1"/>
    </source>
</evidence>
<accession>A0A6B9J1U6</accession>
<name>A0A6B9J1U6_9CAUD</name>
<reference evidence="1 2" key="1">
    <citation type="submission" date="2019-10" db="EMBL/GenBank/DDBJ databases">
        <title>Complete genome sequence of bacteriophage vB_RLeM_RL2RES.</title>
        <authorList>
            <person name="Gunathilake D."/>
            <person name="Bhat S."/>
            <person name="Yost C.K."/>
            <person name="Hynes M.F."/>
        </authorList>
    </citation>
    <scope>NUCLEOTIDE SEQUENCE [LARGE SCALE GENOMIC DNA]</scope>
</reference>